<accession>A0A5D6VHK8</accession>
<gene>
    <name evidence="2" type="ORF">FY528_00240</name>
</gene>
<evidence type="ECO:0000313" key="3">
    <source>
        <dbReference type="Proteomes" id="UP000322791"/>
    </source>
</evidence>
<dbReference type="Proteomes" id="UP000322791">
    <property type="component" value="Unassembled WGS sequence"/>
</dbReference>
<keyword evidence="3" id="KW-1185">Reference proteome</keyword>
<keyword evidence="1" id="KW-0472">Membrane</keyword>
<dbReference type="RefSeq" id="WP_149068983.1">
    <property type="nucleotide sequence ID" value="NZ_VTHL01000001.1"/>
</dbReference>
<sequence>MSYHLIWLVPTFLLGFAAFWCLVVALLAQLAWQPLARHFAVTGLPPGEQLAVTQVSLGFVHYSHALLAVVTPEGLGLQPIVLFRVGHPPLLIPWAAIGPVHSSTFLWSTQYTSHVQAGSTRIPMRFISPALMAAARAWLSVAEPG</sequence>
<reference evidence="2 3" key="1">
    <citation type="submission" date="2019-08" db="EMBL/GenBank/DDBJ databases">
        <authorList>
            <person name="Seo M.-J."/>
        </authorList>
    </citation>
    <scope>NUCLEOTIDE SEQUENCE [LARGE SCALE GENOMIC DNA]</scope>
    <source>
        <strain evidence="2 3">KIGAM108</strain>
    </source>
</reference>
<keyword evidence="1" id="KW-1133">Transmembrane helix</keyword>
<feature type="transmembrane region" description="Helical" evidence="1">
    <location>
        <begin position="6"/>
        <end position="28"/>
    </location>
</feature>
<protein>
    <submittedName>
        <fullName evidence="2">Uncharacterized protein</fullName>
    </submittedName>
</protein>
<keyword evidence="1" id="KW-0812">Transmembrane</keyword>
<organism evidence="2 3">
    <name type="scientific">Hymenobacter lutimineralis</name>
    <dbReference type="NCBI Taxonomy" id="2606448"/>
    <lineage>
        <taxon>Bacteria</taxon>
        <taxon>Pseudomonadati</taxon>
        <taxon>Bacteroidota</taxon>
        <taxon>Cytophagia</taxon>
        <taxon>Cytophagales</taxon>
        <taxon>Hymenobacteraceae</taxon>
        <taxon>Hymenobacter</taxon>
    </lineage>
</organism>
<dbReference type="EMBL" id="VTHL01000001">
    <property type="protein sequence ID" value="TYZ14198.1"/>
    <property type="molecule type" value="Genomic_DNA"/>
</dbReference>
<proteinExistence type="predicted"/>
<dbReference type="AlphaFoldDB" id="A0A5D6VHK8"/>
<evidence type="ECO:0000256" key="1">
    <source>
        <dbReference type="SAM" id="Phobius"/>
    </source>
</evidence>
<comment type="caution">
    <text evidence="2">The sequence shown here is derived from an EMBL/GenBank/DDBJ whole genome shotgun (WGS) entry which is preliminary data.</text>
</comment>
<name>A0A5D6VHK8_9BACT</name>
<evidence type="ECO:0000313" key="2">
    <source>
        <dbReference type="EMBL" id="TYZ14198.1"/>
    </source>
</evidence>